<name>A0ABR0DF99_9LAMI</name>
<dbReference type="InterPro" id="IPR029131">
    <property type="entry name" value="HAUS5"/>
</dbReference>
<proteinExistence type="predicted"/>
<dbReference type="PANTHER" id="PTHR34968">
    <property type="entry name" value="AUGMIN SUBUNIT 5"/>
    <property type="match status" value="1"/>
</dbReference>
<gene>
    <name evidence="2" type="ORF">RD792_005842</name>
</gene>
<keyword evidence="3" id="KW-1185">Reference proteome</keyword>
<evidence type="ECO:0000313" key="3">
    <source>
        <dbReference type="Proteomes" id="UP001291926"/>
    </source>
</evidence>
<dbReference type="InterPro" id="IPR044706">
    <property type="entry name" value="AUG5_plant"/>
</dbReference>
<evidence type="ECO:0008006" key="4">
    <source>
        <dbReference type="Google" id="ProtNLM"/>
    </source>
</evidence>
<organism evidence="2 3">
    <name type="scientific">Penstemon davidsonii</name>
    <dbReference type="NCBI Taxonomy" id="160366"/>
    <lineage>
        <taxon>Eukaryota</taxon>
        <taxon>Viridiplantae</taxon>
        <taxon>Streptophyta</taxon>
        <taxon>Embryophyta</taxon>
        <taxon>Tracheophyta</taxon>
        <taxon>Spermatophyta</taxon>
        <taxon>Magnoliopsida</taxon>
        <taxon>eudicotyledons</taxon>
        <taxon>Gunneridae</taxon>
        <taxon>Pentapetalae</taxon>
        <taxon>asterids</taxon>
        <taxon>lamiids</taxon>
        <taxon>Lamiales</taxon>
        <taxon>Plantaginaceae</taxon>
        <taxon>Cheloneae</taxon>
        <taxon>Penstemon</taxon>
    </lineage>
</organism>
<feature type="coiled-coil region" evidence="1">
    <location>
        <begin position="94"/>
        <end position="142"/>
    </location>
</feature>
<dbReference type="PANTHER" id="PTHR34968:SF1">
    <property type="entry name" value="AUGMIN SUBUNIT 5"/>
    <property type="match status" value="1"/>
</dbReference>
<dbReference type="EMBL" id="JAYDYQ010001651">
    <property type="protein sequence ID" value="KAK4487513.1"/>
    <property type="molecule type" value="Genomic_DNA"/>
</dbReference>
<dbReference type="Pfam" id="PF14817">
    <property type="entry name" value="HAUS5"/>
    <property type="match status" value="1"/>
</dbReference>
<sequence length="749" mass="83697">MYTSSSGSPDAILEWLQNEMGYRPLRPYASSKKSSMPTADSLGNICRGNMIPVWSFLLNRVKSDRTVENIRRNILVHGAESDDGRRKEKLGVGKEELSNTREMALQERELAEKEVQRLRQIVRQQRKELKAKMIEVSKEEAERKSMLDERSNYRHKQVMLEAYDQQCNEATKIFAMYHKVLQYYVKKQAKDVEKVTGFHANNESDSKSVHDIKALEGNVEGACESIAKHISEKIQSSFPAYEGSGIHLNPQLEASNLGIDIDGYLPPDIDLKMIAESLSSPPQLLQAITSYTQKLKTLITAEVEKIDVRDDAEALWYNHDNNTIIEASSPDVSSLLQYHLYGNGKLGGGGIGNQLLERQKVHVQQFLATEFALNKAAEARKSIQLDLKNLHGIGNAVSSHSSINDGASENMSSLKLMVWAKEREVAGLKASLKILMLEVHRLKQLCAERKEAENSLRKKWKKIEEFDARRSELETICNALLRANMDAASFWSEQPVVAREYASSTIIPACNVVLDLSNSAKYLIDNEVSAFVRTPDNSLYMLPSTPQALLESMGASSSTGPEAFATAERNAVVLTARDPAAVPSICRISAALQYPAGFDGLDAGLASVLESMKFCLKLRGSEACVLEDLAKTINLVHVRRDLVESCHALLNHAHCALQEYDRITKYCLNVAAKQEKTVTEKWLPELSNAVLNANKCLEHCEYFRGLLDEWWEQPASTVVDWVALDGENVAAWQNHVKQLLPLLKNINGL</sequence>
<evidence type="ECO:0000256" key="1">
    <source>
        <dbReference type="SAM" id="Coils"/>
    </source>
</evidence>
<dbReference type="Proteomes" id="UP001291926">
    <property type="component" value="Unassembled WGS sequence"/>
</dbReference>
<reference evidence="2 3" key="1">
    <citation type="journal article" date="2023" name="bioRxiv">
        <title>Genome report: Whole genome sequence and annotation of Penstemon davidsonii.</title>
        <authorList>
            <person name="Ostevik K.L."/>
            <person name="Alabady M."/>
            <person name="Zhang M."/>
            <person name="Rausher M.D."/>
        </authorList>
    </citation>
    <scope>NUCLEOTIDE SEQUENCE [LARGE SCALE GENOMIC DNA]</scope>
    <source>
        <strain evidence="2">DNT005</strain>
        <tissue evidence="2">Whole leaf</tissue>
    </source>
</reference>
<protein>
    <recommendedName>
        <fullName evidence="4">AUGMIN subunit 5</fullName>
    </recommendedName>
</protein>
<keyword evidence="1" id="KW-0175">Coiled coil</keyword>
<evidence type="ECO:0000313" key="2">
    <source>
        <dbReference type="EMBL" id="KAK4487513.1"/>
    </source>
</evidence>
<accession>A0ABR0DF99</accession>
<comment type="caution">
    <text evidence="2">The sequence shown here is derived from an EMBL/GenBank/DDBJ whole genome shotgun (WGS) entry which is preliminary data.</text>
</comment>